<keyword evidence="2" id="KW-0614">Plasmid</keyword>
<accession>Q3M2N5</accession>
<name>Q3M2N5_TRIV2</name>
<geneLocation type="plasmid" evidence="3">
    <name>pAnaA</name>
</geneLocation>
<dbReference type="HOGENOM" id="CLU_1575261_0_0_3"/>
<evidence type="ECO:0000313" key="2">
    <source>
        <dbReference type="EMBL" id="ABA24751.1"/>
    </source>
</evidence>
<protein>
    <submittedName>
        <fullName evidence="2">Plasmid recombinant protein</fullName>
    </submittedName>
</protein>
<dbReference type="KEGG" id="ava:Ava_B0037"/>
<evidence type="ECO:0000313" key="3">
    <source>
        <dbReference type="Proteomes" id="UP000002533"/>
    </source>
</evidence>
<dbReference type="AlphaFoldDB" id="Q3M2N5"/>
<proteinExistence type="predicted"/>
<dbReference type="Pfam" id="PF13154">
    <property type="entry name" value="DUF3991"/>
    <property type="match status" value="1"/>
</dbReference>
<dbReference type="GeneID" id="58726945"/>
<sequence length="169" mass="19157">MLHQQGLVYADSKANAVFVMRDQHGTSKGAFLQGTLNDISGYYVGTHRRDSWFYFHLGGKANDENSRAVLCQSPVETISLAMLEYLTKGIPESKTVFIAIDDPKNLPQQRLQNIPHVQVAFNQLTAARAVKAILPQATQIKCEKDWNLQLVNFSRQLQQRQYHGQELEL</sequence>
<gene>
    <name evidence="2" type="ordered locus">Ava_B0037</name>
</gene>
<dbReference type="EMBL" id="CP000119">
    <property type="protein sequence ID" value="ABA24751.1"/>
    <property type="molecule type" value="Genomic_DNA"/>
</dbReference>
<dbReference type="InterPro" id="IPR025054">
    <property type="entry name" value="DUF3991"/>
</dbReference>
<evidence type="ECO:0000259" key="1">
    <source>
        <dbReference type="Pfam" id="PF13154"/>
    </source>
</evidence>
<dbReference type="RefSeq" id="WP_011316334.1">
    <property type="nucleotide sequence ID" value="NC_007410.1"/>
</dbReference>
<feature type="domain" description="DUF3991" evidence="1">
    <location>
        <begin position="2"/>
        <end position="60"/>
    </location>
</feature>
<dbReference type="Proteomes" id="UP000002533">
    <property type="component" value="Plasmid pAnaA"/>
</dbReference>
<organism evidence="2 3">
    <name type="scientific">Trichormus variabilis (strain ATCC 29413 / PCC 7937)</name>
    <name type="common">Anabaena variabilis</name>
    <dbReference type="NCBI Taxonomy" id="240292"/>
    <lineage>
        <taxon>Bacteria</taxon>
        <taxon>Bacillati</taxon>
        <taxon>Cyanobacteriota</taxon>
        <taxon>Cyanophyceae</taxon>
        <taxon>Nostocales</taxon>
        <taxon>Nostocaceae</taxon>
        <taxon>Trichormus</taxon>
    </lineage>
</organism>
<reference evidence="3" key="1">
    <citation type="journal article" date="2014" name="Stand. Genomic Sci.">
        <title>Complete genome sequence of Anabaena variabilis ATCC 29413.</title>
        <authorList>
            <person name="Thiel T."/>
            <person name="Pratte B.S."/>
            <person name="Zhong J."/>
            <person name="Goodwin L."/>
            <person name="Copeland A."/>
            <person name="Lucas S."/>
            <person name="Han C."/>
            <person name="Pitluck S."/>
            <person name="Land M.L."/>
            <person name="Kyrpides N.C."/>
            <person name="Woyke T."/>
        </authorList>
    </citation>
    <scope>NUCLEOTIDE SEQUENCE [LARGE SCALE GENOMIC DNA]</scope>
    <source>
        <strain evidence="3">ATCC 29413 / PCC 7937</strain>
    </source>
</reference>